<protein>
    <submittedName>
        <fullName evidence="1">Uncharacterized protein</fullName>
    </submittedName>
</protein>
<comment type="caution">
    <text evidence="1">The sequence shown here is derived from an EMBL/GenBank/DDBJ whole genome shotgun (WGS) entry which is preliminary data.</text>
</comment>
<sequence>MSRVVSESFGVFGSLFIKSMVRISWVSQTVANSVTAMWSTLNLSYFEDKMGSNSSSDIIHNIFQLQRGNPLPQLIQNMSLADACDSAPECCALLVRRWCPLLCTQDGLSLHFRRRPVAFQEWETAYVQLCVRASIKERNGDQETEGLRINLRSQELQYN</sequence>
<evidence type="ECO:0000313" key="2">
    <source>
        <dbReference type="Proteomes" id="UP001189122"/>
    </source>
</evidence>
<proteinExistence type="predicted"/>
<gene>
    <name evidence="1" type="ORF">SI7747_UN018470</name>
</gene>
<organism evidence="1 2">
    <name type="scientific">Spirodela intermedia</name>
    <name type="common">Intermediate duckweed</name>
    <dbReference type="NCBI Taxonomy" id="51605"/>
    <lineage>
        <taxon>Eukaryota</taxon>
        <taxon>Viridiplantae</taxon>
        <taxon>Streptophyta</taxon>
        <taxon>Embryophyta</taxon>
        <taxon>Tracheophyta</taxon>
        <taxon>Spermatophyta</taxon>
        <taxon>Magnoliopsida</taxon>
        <taxon>Liliopsida</taxon>
        <taxon>Araceae</taxon>
        <taxon>Lemnoideae</taxon>
        <taxon>Spirodela</taxon>
    </lineage>
</organism>
<name>A0ABN7E7T9_SPIIN</name>
<dbReference type="EMBL" id="CACRZD030000033">
    <property type="protein sequence ID" value="CAA6673912.1"/>
    <property type="molecule type" value="Genomic_DNA"/>
</dbReference>
<accession>A0ABN7E7T9</accession>
<evidence type="ECO:0000313" key="1">
    <source>
        <dbReference type="EMBL" id="CAA6673912.1"/>
    </source>
</evidence>
<reference evidence="2" key="1">
    <citation type="journal article" date="2020" name="Sci. Rep.">
        <title>Chromosome-scale genome assembly for the duckweed Spirodela intermedia, integrating cytogenetic maps, PacBio and Oxford Nanopore libraries.</title>
        <authorList>
            <person name="Hoang P.T.N."/>
            <person name="Fiebig A."/>
            <person name="Novak P."/>
            <person name="Macas J."/>
            <person name="Cao H.X."/>
            <person name="Stepanenko A."/>
            <person name="Chen G."/>
            <person name="Borisjuk N."/>
            <person name="Scholz U."/>
            <person name="Schubert I."/>
        </authorList>
    </citation>
    <scope>NUCLEOTIDE SEQUENCE [LARGE SCALE GENOMIC DNA]</scope>
</reference>
<dbReference type="Proteomes" id="UP001189122">
    <property type="component" value="Unassembled WGS sequence"/>
</dbReference>
<keyword evidence="2" id="KW-1185">Reference proteome</keyword>